<name>G2XPU5_BOTF4</name>
<protein>
    <submittedName>
        <fullName evidence="1">Uncharacterized protein</fullName>
    </submittedName>
</protein>
<dbReference type="AlphaFoldDB" id="G2XPU5"/>
<reference evidence="2" key="1">
    <citation type="journal article" date="2011" name="PLoS Genet.">
        <title>Genomic analysis of the necrotrophic fungal pathogens Sclerotinia sclerotiorum and Botrytis cinerea.</title>
        <authorList>
            <person name="Amselem J."/>
            <person name="Cuomo C.A."/>
            <person name="van Kan J.A."/>
            <person name="Viaud M."/>
            <person name="Benito E.P."/>
            <person name="Couloux A."/>
            <person name="Coutinho P.M."/>
            <person name="de Vries R.P."/>
            <person name="Dyer P.S."/>
            <person name="Fillinger S."/>
            <person name="Fournier E."/>
            <person name="Gout L."/>
            <person name="Hahn M."/>
            <person name="Kohn L."/>
            <person name="Lapalu N."/>
            <person name="Plummer K.M."/>
            <person name="Pradier J.M."/>
            <person name="Quevillon E."/>
            <person name="Sharon A."/>
            <person name="Simon A."/>
            <person name="ten Have A."/>
            <person name="Tudzynski B."/>
            <person name="Tudzynski P."/>
            <person name="Wincker P."/>
            <person name="Andrew M."/>
            <person name="Anthouard V."/>
            <person name="Beever R.E."/>
            <person name="Beffa R."/>
            <person name="Benoit I."/>
            <person name="Bouzid O."/>
            <person name="Brault B."/>
            <person name="Chen Z."/>
            <person name="Choquer M."/>
            <person name="Collemare J."/>
            <person name="Cotton P."/>
            <person name="Danchin E.G."/>
            <person name="Da Silva C."/>
            <person name="Gautier A."/>
            <person name="Giraud C."/>
            <person name="Giraud T."/>
            <person name="Gonzalez C."/>
            <person name="Grossetete S."/>
            <person name="Guldener U."/>
            <person name="Henrissat B."/>
            <person name="Howlett B.J."/>
            <person name="Kodira C."/>
            <person name="Kretschmer M."/>
            <person name="Lappartient A."/>
            <person name="Leroch M."/>
            <person name="Levis C."/>
            <person name="Mauceli E."/>
            <person name="Neuveglise C."/>
            <person name="Oeser B."/>
            <person name="Pearson M."/>
            <person name="Poulain J."/>
            <person name="Poussereau N."/>
            <person name="Quesneville H."/>
            <person name="Rascle C."/>
            <person name="Schumacher J."/>
            <person name="Segurens B."/>
            <person name="Sexton A."/>
            <person name="Silva E."/>
            <person name="Sirven C."/>
            <person name="Soanes D.M."/>
            <person name="Talbot N.J."/>
            <person name="Templeton M."/>
            <person name="Yandava C."/>
            <person name="Yarden O."/>
            <person name="Zeng Q."/>
            <person name="Rollins J.A."/>
            <person name="Lebrun M.H."/>
            <person name="Dickman M."/>
        </authorList>
    </citation>
    <scope>NUCLEOTIDE SEQUENCE [LARGE SCALE GENOMIC DNA]</scope>
    <source>
        <strain evidence="2">T4</strain>
    </source>
</reference>
<sequence length="71" mass="8304">MEFYTNDMTNMTIHNAKSSTARPITENFPAIPDLSCSRFFATIRYNIPKKRSYAHYQPSESIKGFYEYIVV</sequence>
<dbReference type="Proteomes" id="UP000008177">
    <property type="component" value="Unplaced contigs"/>
</dbReference>
<organism evidence="1 2">
    <name type="scientific">Botryotinia fuckeliana (strain T4)</name>
    <name type="common">Noble rot fungus</name>
    <name type="synonym">Botrytis cinerea</name>
    <dbReference type="NCBI Taxonomy" id="999810"/>
    <lineage>
        <taxon>Eukaryota</taxon>
        <taxon>Fungi</taxon>
        <taxon>Dikarya</taxon>
        <taxon>Ascomycota</taxon>
        <taxon>Pezizomycotina</taxon>
        <taxon>Leotiomycetes</taxon>
        <taxon>Helotiales</taxon>
        <taxon>Sclerotiniaceae</taxon>
        <taxon>Botrytis</taxon>
    </lineage>
</organism>
<evidence type="ECO:0000313" key="1">
    <source>
        <dbReference type="EMBL" id="CCD42833.1"/>
    </source>
</evidence>
<accession>G2XPU5</accession>
<gene>
    <name evidence="1" type="ORF">BofuT4_uP071290.1</name>
</gene>
<proteinExistence type="predicted"/>
<dbReference type="EMBL" id="FQ790250">
    <property type="protein sequence ID" value="CCD42833.1"/>
    <property type="molecule type" value="Genomic_DNA"/>
</dbReference>
<dbReference type="HOGENOM" id="CLU_2739699_0_0_1"/>
<dbReference type="InParanoid" id="G2XPU5"/>
<evidence type="ECO:0000313" key="2">
    <source>
        <dbReference type="Proteomes" id="UP000008177"/>
    </source>
</evidence>